<keyword evidence="5" id="KW-0812">Transmembrane</keyword>
<keyword evidence="2" id="KW-0863">Zinc-finger</keyword>
<proteinExistence type="predicted"/>
<evidence type="ECO:0000313" key="9">
    <source>
        <dbReference type="RefSeq" id="XP_019710469.1"/>
    </source>
</evidence>
<dbReference type="Gene3D" id="3.30.40.10">
    <property type="entry name" value="Zinc/RING finger domain, C3HC4 (zinc finger)"/>
    <property type="match status" value="1"/>
</dbReference>
<name>A0A6I9SFL0_ELAGV</name>
<evidence type="ECO:0000313" key="8">
    <source>
        <dbReference type="RefSeq" id="XP_010938682.1"/>
    </source>
</evidence>
<gene>
    <name evidence="8 9" type="primary">LOC105057695</name>
</gene>
<dbReference type="GeneID" id="105057695"/>
<evidence type="ECO:0000259" key="6">
    <source>
        <dbReference type="PROSITE" id="PS51292"/>
    </source>
</evidence>
<dbReference type="RefSeq" id="XP_019710469.1">
    <property type="nucleotide sequence ID" value="XM_019854910.2"/>
</dbReference>
<evidence type="ECO:0000256" key="4">
    <source>
        <dbReference type="SAM" id="MobiDB-lite"/>
    </source>
</evidence>
<dbReference type="KEGG" id="egu:105057695"/>
<dbReference type="GO" id="GO:0008270">
    <property type="term" value="F:zinc ion binding"/>
    <property type="evidence" value="ECO:0007669"/>
    <property type="project" value="UniProtKB-KW"/>
</dbReference>
<dbReference type="PANTHER" id="PTHR46158">
    <property type="entry name" value="OS02G0165000 PROTEIN"/>
    <property type="match status" value="1"/>
</dbReference>
<feature type="domain" description="RING-CH-type" evidence="6">
    <location>
        <begin position="238"/>
        <end position="300"/>
    </location>
</feature>
<evidence type="ECO:0000256" key="1">
    <source>
        <dbReference type="ARBA" id="ARBA00022723"/>
    </source>
</evidence>
<organism evidence="8">
    <name type="scientific">Elaeis guineensis var. tenera</name>
    <name type="common">Oil palm</name>
    <dbReference type="NCBI Taxonomy" id="51953"/>
    <lineage>
        <taxon>Eukaryota</taxon>
        <taxon>Viridiplantae</taxon>
        <taxon>Streptophyta</taxon>
        <taxon>Embryophyta</taxon>
        <taxon>Tracheophyta</taxon>
        <taxon>Spermatophyta</taxon>
        <taxon>Magnoliopsida</taxon>
        <taxon>Liliopsida</taxon>
        <taxon>Arecaceae</taxon>
        <taxon>Arecoideae</taxon>
        <taxon>Cocoseae</taxon>
        <taxon>Elaeidinae</taxon>
        <taxon>Elaeis</taxon>
    </lineage>
</organism>
<dbReference type="SMART" id="SM00744">
    <property type="entry name" value="RINGv"/>
    <property type="match status" value="1"/>
</dbReference>
<protein>
    <submittedName>
        <fullName evidence="8">Uncharacterized protein LOC105057695 isoform X1</fullName>
    </submittedName>
</protein>
<evidence type="ECO:0000256" key="5">
    <source>
        <dbReference type="SAM" id="Phobius"/>
    </source>
</evidence>
<dbReference type="RefSeq" id="XP_010938682.1">
    <property type="nucleotide sequence ID" value="XM_010940380.2"/>
</dbReference>
<feature type="transmembrane region" description="Helical" evidence="5">
    <location>
        <begin position="333"/>
        <end position="353"/>
    </location>
</feature>
<dbReference type="PROSITE" id="PS51292">
    <property type="entry name" value="ZF_RING_CH"/>
    <property type="match status" value="1"/>
</dbReference>
<dbReference type="InterPro" id="IPR013083">
    <property type="entry name" value="Znf_RING/FYVE/PHD"/>
</dbReference>
<dbReference type="Pfam" id="PF12906">
    <property type="entry name" value="RINGv"/>
    <property type="match status" value="1"/>
</dbReference>
<feature type="region of interest" description="Disordered" evidence="4">
    <location>
        <begin position="159"/>
        <end position="183"/>
    </location>
</feature>
<keyword evidence="5" id="KW-0472">Membrane</keyword>
<feature type="transmembrane region" description="Helical" evidence="5">
    <location>
        <begin position="416"/>
        <end position="442"/>
    </location>
</feature>
<dbReference type="CDD" id="cd16495">
    <property type="entry name" value="RING_CH-C4HC3_MARCH"/>
    <property type="match status" value="1"/>
</dbReference>
<feature type="transmembrane region" description="Helical" evidence="5">
    <location>
        <begin position="359"/>
        <end position="381"/>
    </location>
</feature>
<keyword evidence="3" id="KW-0862">Zinc</keyword>
<sequence length="456" mass="50674">MQFPYFSEMKLLVSKSFRQSRKQGDCTQPSVPIVTYSNTVEHQNLEPIHEGVTYLDPSGKLTSHTLQMPSRPINIGGDSYDEHMIKTQHSFPRGCSSGGGLSRGLSFKNKTVILDGERSSLLNPEPGGKSDSRVGPENAVLSNFVAAFSWKRCASLPATPASNLPPSSTSTKEKTTIEQQTSQKWTIPTKVSRSLSVPSRNVVIVRSASFPSPKEIIPSEPPDAGQLGPVHVEDNDEEIPEEEAVCRICMTGLHEGESWLKMECSCKGALRLTHEECAVKWFSIRGNKICEVCSQEVLNLPITLLRVQRSAQRDHGQQHTTSGLLLSRTWQDVIVLILISTMCYFFFLEQLLVNDMRSHAVMIAAPFSLTLALLGSVFSVVLARREYVWAYAAFQFSLVVIFLHLFYSMLKLKAVFAILFASFSGFGIAIGMNSFCLQLFAWRTRAMQARMNANPV</sequence>
<keyword evidence="1" id="KW-0479">Metal-binding</keyword>
<evidence type="ECO:0000256" key="2">
    <source>
        <dbReference type="ARBA" id="ARBA00022771"/>
    </source>
</evidence>
<dbReference type="OrthoDB" id="435038at2759"/>
<evidence type="ECO:0000313" key="7">
    <source>
        <dbReference type="Proteomes" id="UP000504607"/>
    </source>
</evidence>
<keyword evidence="5" id="KW-1133">Transmembrane helix</keyword>
<keyword evidence="7" id="KW-1185">Reference proteome</keyword>
<evidence type="ECO:0000256" key="3">
    <source>
        <dbReference type="ARBA" id="ARBA00022833"/>
    </source>
</evidence>
<dbReference type="AlphaFoldDB" id="A0A6I9SFL0"/>
<dbReference type="Proteomes" id="UP000504607">
    <property type="component" value="Chromosome 14"/>
</dbReference>
<dbReference type="InterPro" id="IPR011016">
    <property type="entry name" value="Znf_RING-CH"/>
</dbReference>
<feature type="transmembrane region" description="Helical" evidence="5">
    <location>
        <begin position="388"/>
        <end position="410"/>
    </location>
</feature>
<dbReference type="PANTHER" id="PTHR46158:SF11">
    <property type="entry name" value="ZINC FINGER PROTEIN"/>
    <property type="match status" value="1"/>
</dbReference>
<accession>A0A6I9SFL0</accession>
<dbReference type="SUPFAM" id="SSF57850">
    <property type="entry name" value="RING/U-box"/>
    <property type="match status" value="1"/>
</dbReference>
<reference evidence="8" key="1">
    <citation type="submission" date="2022-04" db="UniProtKB">
        <authorList>
            <consortium name="RefSeq"/>
        </authorList>
    </citation>
    <scope>IDENTIFICATION</scope>
</reference>